<protein>
    <submittedName>
        <fullName evidence="2">Uncharacterized protein</fullName>
    </submittedName>
</protein>
<keyword evidence="3" id="KW-1185">Reference proteome</keyword>
<name>A0ABS8XM01_9BURK</name>
<feature type="transmembrane region" description="Helical" evidence="1">
    <location>
        <begin position="117"/>
        <end position="135"/>
    </location>
</feature>
<feature type="transmembrane region" description="Helical" evidence="1">
    <location>
        <begin position="156"/>
        <end position="180"/>
    </location>
</feature>
<keyword evidence="1" id="KW-0812">Transmembrane</keyword>
<reference evidence="2 3" key="1">
    <citation type="submission" date="2021-12" db="EMBL/GenBank/DDBJ databases">
        <title>Genome seq of P8.</title>
        <authorList>
            <person name="Seo T."/>
        </authorList>
    </citation>
    <scope>NUCLEOTIDE SEQUENCE [LARGE SCALE GENOMIC DNA]</scope>
    <source>
        <strain evidence="2 3">P8</strain>
    </source>
</reference>
<comment type="caution">
    <text evidence="2">The sequence shown here is derived from an EMBL/GenBank/DDBJ whole genome shotgun (WGS) entry which is preliminary data.</text>
</comment>
<gene>
    <name evidence="2" type="ORF">LXT13_04995</name>
</gene>
<keyword evidence="1" id="KW-1133">Transmembrane helix</keyword>
<feature type="transmembrane region" description="Helical" evidence="1">
    <location>
        <begin position="68"/>
        <end position="89"/>
    </location>
</feature>
<evidence type="ECO:0000256" key="1">
    <source>
        <dbReference type="SAM" id="Phobius"/>
    </source>
</evidence>
<evidence type="ECO:0000313" key="2">
    <source>
        <dbReference type="EMBL" id="MCE4553804.1"/>
    </source>
</evidence>
<dbReference type="RefSeq" id="WP_233370516.1">
    <property type="nucleotide sequence ID" value="NZ_JAJTWU010000002.1"/>
</dbReference>
<dbReference type="Proteomes" id="UP001200741">
    <property type="component" value="Unassembled WGS sequence"/>
</dbReference>
<organism evidence="2 3">
    <name type="scientific">Pelomonas cellulosilytica</name>
    <dbReference type="NCBI Taxonomy" id="2906762"/>
    <lineage>
        <taxon>Bacteria</taxon>
        <taxon>Pseudomonadati</taxon>
        <taxon>Pseudomonadota</taxon>
        <taxon>Betaproteobacteria</taxon>
        <taxon>Burkholderiales</taxon>
        <taxon>Sphaerotilaceae</taxon>
        <taxon>Roseateles</taxon>
    </lineage>
</organism>
<keyword evidence="1" id="KW-0472">Membrane</keyword>
<dbReference type="EMBL" id="JAJTWU010000002">
    <property type="protein sequence ID" value="MCE4553804.1"/>
    <property type="molecule type" value="Genomic_DNA"/>
</dbReference>
<accession>A0ABS8XM01</accession>
<feature type="transmembrane region" description="Helical" evidence="1">
    <location>
        <begin position="186"/>
        <end position="205"/>
    </location>
</feature>
<sequence length="209" mass="23517">MDYIISVLLGIVGNLLTPTAKRVLRWPAEIPDDPTLLAPLSEQSELDDAYKEQIRVHNRARLNRAARILWIHAFTFFALFAAFYMPLMWKATPGHDVELAATRLSLLSGWSFRGDRLLELSLLLASAFYAPLWLISQPIGNLIATAWDQLYKVSPARYASLIGLAFMAQSFLIAGNWIYLLYPNQSYVDALMLPVVLVLIGGYFGSARR</sequence>
<proteinExistence type="predicted"/>
<evidence type="ECO:0000313" key="3">
    <source>
        <dbReference type="Proteomes" id="UP001200741"/>
    </source>
</evidence>